<feature type="compositionally biased region" description="Low complexity" evidence="1">
    <location>
        <begin position="275"/>
        <end position="289"/>
    </location>
</feature>
<dbReference type="EMBL" id="CAUYUJ010010313">
    <property type="protein sequence ID" value="CAK0829033.1"/>
    <property type="molecule type" value="Genomic_DNA"/>
</dbReference>
<gene>
    <name evidence="2" type="ORF">PCOR1329_LOCUS28110</name>
</gene>
<dbReference type="Proteomes" id="UP001189429">
    <property type="component" value="Unassembled WGS sequence"/>
</dbReference>
<organism evidence="2 3">
    <name type="scientific">Prorocentrum cordatum</name>
    <dbReference type="NCBI Taxonomy" id="2364126"/>
    <lineage>
        <taxon>Eukaryota</taxon>
        <taxon>Sar</taxon>
        <taxon>Alveolata</taxon>
        <taxon>Dinophyceae</taxon>
        <taxon>Prorocentrales</taxon>
        <taxon>Prorocentraceae</taxon>
        <taxon>Prorocentrum</taxon>
    </lineage>
</organism>
<proteinExistence type="predicted"/>
<evidence type="ECO:0000313" key="2">
    <source>
        <dbReference type="EMBL" id="CAK0829033.1"/>
    </source>
</evidence>
<feature type="compositionally biased region" description="Pro residues" evidence="1">
    <location>
        <begin position="290"/>
        <end position="367"/>
    </location>
</feature>
<feature type="region of interest" description="Disordered" evidence="1">
    <location>
        <begin position="119"/>
        <end position="162"/>
    </location>
</feature>
<sequence>AVCKTYCSDNGNSGPMFQAPSVTPAGVTGMHWARQPNNNADATCGCIVRSVDGGVGKFWTSVLWCSTECSAGSETNFGSTTPESPTNIGELWYVAHGCPRNGHTEVCVRARYFFQTPSPTPYPTSSPTPTPPTPSPTLSPTTPSPTPSPPTPSPTPYPPDPSGGCQKWDLSGWYAGTYTTVLQPWSSPNGNAWAWAQCAAACAMSATCEFWTLHLNGNQNCLLMSNIGDYKDVGGHYSGVKMTGCAPTPSPTPNPAPSPAPSPTPGPTPSPPTLSPTTSTTPSPTLSPTTPSPTPSPPTLSPTTSPTPSPTLSPKTPSPTPSPPTLSPTTSPTPSPTLSPTTPSPTPSPPTLSPTTSPTPSPTLSPT</sequence>
<keyword evidence="3" id="KW-1185">Reference proteome</keyword>
<feature type="non-terminal residue" evidence="2">
    <location>
        <position position="367"/>
    </location>
</feature>
<feature type="region of interest" description="Disordered" evidence="1">
    <location>
        <begin position="245"/>
        <end position="367"/>
    </location>
</feature>
<dbReference type="PANTHER" id="PTHR48148">
    <property type="entry name" value="KERATINOCYTE PROLINE-RICH PROTEIN"/>
    <property type="match status" value="1"/>
</dbReference>
<feature type="compositionally biased region" description="Pro residues" evidence="1">
    <location>
        <begin position="119"/>
        <end position="161"/>
    </location>
</feature>
<dbReference type="PRINTS" id="PR01217">
    <property type="entry name" value="PRICHEXTENSN"/>
</dbReference>
<reference evidence="2" key="1">
    <citation type="submission" date="2023-10" db="EMBL/GenBank/DDBJ databases">
        <authorList>
            <person name="Chen Y."/>
            <person name="Shah S."/>
            <person name="Dougan E. K."/>
            <person name="Thang M."/>
            <person name="Chan C."/>
        </authorList>
    </citation>
    <scope>NUCLEOTIDE SEQUENCE [LARGE SCALE GENOMIC DNA]</scope>
</reference>
<evidence type="ECO:0000256" key="1">
    <source>
        <dbReference type="SAM" id="MobiDB-lite"/>
    </source>
</evidence>
<feature type="non-terminal residue" evidence="2">
    <location>
        <position position="1"/>
    </location>
</feature>
<accession>A0ABN9SAQ3</accession>
<evidence type="ECO:0008006" key="4">
    <source>
        <dbReference type="Google" id="ProtNLM"/>
    </source>
</evidence>
<evidence type="ECO:0000313" key="3">
    <source>
        <dbReference type="Proteomes" id="UP001189429"/>
    </source>
</evidence>
<comment type="caution">
    <text evidence="2">The sequence shown here is derived from an EMBL/GenBank/DDBJ whole genome shotgun (WGS) entry which is preliminary data.</text>
</comment>
<name>A0ABN9SAQ3_9DINO</name>
<protein>
    <recommendedName>
        <fullName evidence="4">Apple domain-containing protein</fullName>
    </recommendedName>
</protein>
<dbReference type="PANTHER" id="PTHR48148:SF2">
    <property type="entry name" value="PA14 DOMAIN-CONTAINING PROTEIN"/>
    <property type="match status" value="1"/>
</dbReference>
<feature type="compositionally biased region" description="Pro residues" evidence="1">
    <location>
        <begin position="248"/>
        <end position="274"/>
    </location>
</feature>